<dbReference type="InterPro" id="IPR036864">
    <property type="entry name" value="Zn2-C6_fun-type_DNA-bd_sf"/>
</dbReference>
<feature type="region of interest" description="Disordered" evidence="7">
    <location>
        <begin position="41"/>
        <end position="79"/>
    </location>
</feature>
<feature type="domain" description="Zn(2)-C6 fungal-type" evidence="8">
    <location>
        <begin position="11"/>
        <end position="41"/>
    </location>
</feature>
<dbReference type="GO" id="GO:0005634">
    <property type="term" value="C:nucleus"/>
    <property type="evidence" value="ECO:0007669"/>
    <property type="project" value="UniProtKB-SubCell"/>
</dbReference>
<dbReference type="GO" id="GO:0000981">
    <property type="term" value="F:DNA-binding transcription factor activity, RNA polymerase II-specific"/>
    <property type="evidence" value="ECO:0007669"/>
    <property type="project" value="InterPro"/>
</dbReference>
<dbReference type="PANTHER" id="PTHR46910">
    <property type="entry name" value="TRANSCRIPTION FACTOR PDR1"/>
    <property type="match status" value="1"/>
</dbReference>
<keyword evidence="6" id="KW-0539">Nucleus</keyword>
<dbReference type="GO" id="GO:0006351">
    <property type="term" value="P:DNA-templated transcription"/>
    <property type="evidence" value="ECO:0007669"/>
    <property type="project" value="InterPro"/>
</dbReference>
<dbReference type="InterPro" id="IPR007219">
    <property type="entry name" value="XnlR_reg_dom"/>
</dbReference>
<dbReference type="SMART" id="SM00906">
    <property type="entry name" value="Fungal_trans"/>
    <property type="match status" value="1"/>
</dbReference>
<dbReference type="InterPro" id="IPR050987">
    <property type="entry name" value="AtrR-like"/>
</dbReference>
<comment type="caution">
    <text evidence="9">The sequence shown here is derived from an EMBL/GenBank/DDBJ whole genome shotgun (WGS) entry which is preliminary data.</text>
</comment>
<name>A0AA38XKW6_9EURO</name>
<proteinExistence type="predicted"/>
<dbReference type="Pfam" id="PF04082">
    <property type="entry name" value="Fungal_trans"/>
    <property type="match status" value="1"/>
</dbReference>
<dbReference type="PANTHER" id="PTHR46910:SF3">
    <property type="entry name" value="HALOTOLERANCE PROTEIN 9-RELATED"/>
    <property type="match status" value="1"/>
</dbReference>
<sequence length="721" mass="81371">MTDEKSLSRYACDYCWKKKLRCSREKPKCKNCSFWTSGCVYSRDSDESKRSPTKTTSITEPQQQQVTPSGSNLFTSQPPSVNLQNDGVPEFGNEVDTSISSTPYHTQHVLRRNQTRRDFGDLTIGSASMLSELYKDFNHSTYDHDNIKAAVRKMRREGEPFFVPAEPVGHTFLQCFLGVIAKGFPLLGQPSEDKLYDLVFNPSLIEERGWVLMFNTILATASTQAPQLSEYIFQLQWNTWLAAEEASLYTEASILNIQALTVFATHAQDLVTPSLCWNLMGHSCRMAQTIKLHLTLRSTSTSNEIETRNVCLFWSLFIIDKILSLSFGCPPSLPTSLYRNVTLPSSQQLSGYRPHLSNADLSSGLPPHVELFGAFYFVQCTKLAIIMGDISDYFLLNEHHHGYHLELKKKLDQWISVVRQNQSAHGNLTDTTDPARVSVRLGYTYLTYQYHHLVVCLTRGNKSCREVCLNSARAAIALLKGLVAHSEEVFNSTVWQQLYMPFTPFFVLFGEVITNPTSRTNVDDLQLLRQTVLYFLEFQRYHASAVKLEKVAETFTKIAEAYVRHVFRKQSSIGGVENFRAAKQLVSAGTLTDTITPIDGPPPQAMQTTAPDLDSAPGVSDQMDYMLRLDETNTLNPGSLLQLFSYHEDDAALLEQSDITESELESMRGLQHPLLARSSQQAIGQAAESGQYVSMRDVEMNGKYQFSNCTFDWFALENYNI</sequence>
<evidence type="ECO:0000313" key="10">
    <source>
        <dbReference type="Proteomes" id="UP001172673"/>
    </source>
</evidence>
<accession>A0AA38XKW6</accession>
<keyword evidence="5" id="KW-0804">Transcription</keyword>
<evidence type="ECO:0000256" key="4">
    <source>
        <dbReference type="ARBA" id="ARBA00023125"/>
    </source>
</evidence>
<dbReference type="EMBL" id="JAPDRK010000002">
    <property type="protein sequence ID" value="KAJ9615225.1"/>
    <property type="molecule type" value="Genomic_DNA"/>
</dbReference>
<dbReference type="CDD" id="cd00067">
    <property type="entry name" value="GAL4"/>
    <property type="match status" value="1"/>
</dbReference>
<evidence type="ECO:0000256" key="2">
    <source>
        <dbReference type="ARBA" id="ARBA00022723"/>
    </source>
</evidence>
<dbReference type="Proteomes" id="UP001172673">
    <property type="component" value="Unassembled WGS sequence"/>
</dbReference>
<dbReference type="GO" id="GO:0008270">
    <property type="term" value="F:zinc ion binding"/>
    <property type="evidence" value="ECO:0007669"/>
    <property type="project" value="InterPro"/>
</dbReference>
<dbReference type="GO" id="GO:0003677">
    <property type="term" value="F:DNA binding"/>
    <property type="evidence" value="ECO:0007669"/>
    <property type="project" value="UniProtKB-KW"/>
</dbReference>
<dbReference type="PROSITE" id="PS50048">
    <property type="entry name" value="ZN2_CY6_FUNGAL_2"/>
    <property type="match status" value="1"/>
</dbReference>
<dbReference type="SUPFAM" id="SSF57701">
    <property type="entry name" value="Zn2/Cys6 DNA-binding domain"/>
    <property type="match status" value="1"/>
</dbReference>
<keyword evidence="10" id="KW-1185">Reference proteome</keyword>
<dbReference type="CDD" id="cd12148">
    <property type="entry name" value="fungal_TF_MHR"/>
    <property type="match status" value="1"/>
</dbReference>
<feature type="compositionally biased region" description="Polar residues" evidence="7">
    <location>
        <begin position="53"/>
        <end position="79"/>
    </location>
</feature>
<organism evidence="9 10">
    <name type="scientific">Cladophialophora chaetospira</name>
    <dbReference type="NCBI Taxonomy" id="386627"/>
    <lineage>
        <taxon>Eukaryota</taxon>
        <taxon>Fungi</taxon>
        <taxon>Dikarya</taxon>
        <taxon>Ascomycota</taxon>
        <taxon>Pezizomycotina</taxon>
        <taxon>Eurotiomycetes</taxon>
        <taxon>Chaetothyriomycetidae</taxon>
        <taxon>Chaetothyriales</taxon>
        <taxon>Herpotrichiellaceae</taxon>
        <taxon>Cladophialophora</taxon>
    </lineage>
</organism>
<keyword evidence="4" id="KW-0238">DNA-binding</keyword>
<dbReference type="Gene3D" id="4.10.240.10">
    <property type="entry name" value="Zn(2)-C6 fungal-type DNA-binding domain"/>
    <property type="match status" value="1"/>
</dbReference>
<protein>
    <recommendedName>
        <fullName evidence="8">Zn(2)-C6 fungal-type domain-containing protein</fullName>
    </recommendedName>
</protein>
<evidence type="ECO:0000256" key="1">
    <source>
        <dbReference type="ARBA" id="ARBA00004123"/>
    </source>
</evidence>
<dbReference type="InterPro" id="IPR001138">
    <property type="entry name" value="Zn2Cys6_DnaBD"/>
</dbReference>
<dbReference type="AlphaFoldDB" id="A0AA38XKW6"/>
<evidence type="ECO:0000313" key="9">
    <source>
        <dbReference type="EMBL" id="KAJ9615225.1"/>
    </source>
</evidence>
<gene>
    <name evidence="9" type="ORF">H2200_001299</name>
</gene>
<reference evidence="9" key="1">
    <citation type="submission" date="2022-10" db="EMBL/GenBank/DDBJ databases">
        <title>Culturing micro-colonial fungi from biological soil crusts in the Mojave desert and describing Neophaeococcomyces mojavensis, and introducing the new genera and species Taxawa tesnikishii.</title>
        <authorList>
            <person name="Kurbessoian T."/>
            <person name="Stajich J.E."/>
        </authorList>
    </citation>
    <scope>NUCLEOTIDE SEQUENCE</scope>
    <source>
        <strain evidence="9">TK_41</strain>
    </source>
</reference>
<dbReference type="SMART" id="SM00066">
    <property type="entry name" value="GAL4"/>
    <property type="match status" value="1"/>
</dbReference>
<dbReference type="Pfam" id="PF00172">
    <property type="entry name" value="Zn_clus"/>
    <property type="match status" value="1"/>
</dbReference>
<evidence type="ECO:0000256" key="6">
    <source>
        <dbReference type="ARBA" id="ARBA00023242"/>
    </source>
</evidence>
<keyword evidence="3" id="KW-0805">Transcription regulation</keyword>
<evidence type="ECO:0000259" key="8">
    <source>
        <dbReference type="PROSITE" id="PS50048"/>
    </source>
</evidence>
<evidence type="ECO:0000256" key="3">
    <source>
        <dbReference type="ARBA" id="ARBA00023015"/>
    </source>
</evidence>
<evidence type="ECO:0000256" key="7">
    <source>
        <dbReference type="SAM" id="MobiDB-lite"/>
    </source>
</evidence>
<comment type="subcellular location">
    <subcellularLocation>
        <location evidence="1">Nucleus</location>
    </subcellularLocation>
</comment>
<evidence type="ECO:0000256" key="5">
    <source>
        <dbReference type="ARBA" id="ARBA00023163"/>
    </source>
</evidence>
<keyword evidence="2" id="KW-0479">Metal-binding</keyword>